<keyword evidence="4" id="KW-1185">Reference proteome</keyword>
<dbReference type="InterPro" id="IPR002347">
    <property type="entry name" value="SDR_fam"/>
</dbReference>
<dbReference type="InterPro" id="IPR036291">
    <property type="entry name" value="NAD(P)-bd_dom_sf"/>
</dbReference>
<reference evidence="2 4" key="1">
    <citation type="submission" date="2015-03" db="EMBL/GenBank/DDBJ databases">
        <authorList>
            <person name="Lepp D."/>
            <person name="Hassan Y.I."/>
            <person name="Li X.-Z."/>
            <person name="Zhou T."/>
        </authorList>
    </citation>
    <scope>NUCLEOTIDE SEQUENCE [LARGE SCALE GENOMIC DNA]</scope>
    <source>
        <strain evidence="2 4">Cr7-05</strain>
    </source>
</reference>
<dbReference type="NCBIfam" id="NF004513">
    <property type="entry name" value="PRK05854.1"/>
    <property type="match status" value="1"/>
</dbReference>
<evidence type="ECO:0000313" key="2">
    <source>
        <dbReference type="EMBL" id="KKC32679.1"/>
    </source>
</evidence>
<evidence type="ECO:0000313" key="3">
    <source>
        <dbReference type="EMBL" id="SFC52114.1"/>
    </source>
</evidence>
<dbReference type="GO" id="GO:0016491">
    <property type="term" value="F:oxidoreductase activity"/>
    <property type="evidence" value="ECO:0007669"/>
    <property type="project" value="UniProtKB-KW"/>
</dbReference>
<dbReference type="STRING" id="728005.SAMN04488059_10696"/>
<evidence type="ECO:0000313" key="5">
    <source>
        <dbReference type="Proteomes" id="UP000182258"/>
    </source>
</evidence>
<accession>A0A0F5PXY9</accession>
<dbReference type="OrthoDB" id="109589at2"/>
<keyword evidence="1" id="KW-0560">Oxidoreductase</keyword>
<dbReference type="Pfam" id="PF00106">
    <property type="entry name" value="adh_short"/>
    <property type="match status" value="1"/>
</dbReference>
<dbReference type="CDD" id="cd05327">
    <property type="entry name" value="retinol-DH_like_SDR_c_like"/>
    <property type="match status" value="1"/>
</dbReference>
<name>A0A0F5PXY9_9HYPH</name>
<dbReference type="PANTHER" id="PTHR43157:SF31">
    <property type="entry name" value="PHOSPHATIDYLINOSITOL-GLYCAN BIOSYNTHESIS CLASS F PROTEIN"/>
    <property type="match status" value="1"/>
</dbReference>
<dbReference type="SUPFAM" id="SSF51735">
    <property type="entry name" value="NAD(P)-binding Rossmann-fold domains"/>
    <property type="match status" value="1"/>
</dbReference>
<dbReference type="EMBL" id="FOMB01000006">
    <property type="protein sequence ID" value="SFC52114.1"/>
    <property type="molecule type" value="Genomic_DNA"/>
</dbReference>
<dbReference type="NCBIfam" id="NF004846">
    <property type="entry name" value="PRK06197.1"/>
    <property type="match status" value="1"/>
</dbReference>
<dbReference type="EMBL" id="LAPV01000129">
    <property type="protein sequence ID" value="KKC32679.1"/>
    <property type="molecule type" value="Genomic_DNA"/>
</dbReference>
<evidence type="ECO:0000313" key="4">
    <source>
        <dbReference type="Proteomes" id="UP000033519"/>
    </source>
</evidence>
<dbReference type="AlphaFoldDB" id="A0A0F5PXY9"/>
<dbReference type="Proteomes" id="UP000182258">
    <property type="component" value="Unassembled WGS sequence"/>
</dbReference>
<protein>
    <submittedName>
        <fullName evidence="3">NADP-dependent 3-hydroxy acid dehydrogenase YdfG</fullName>
    </submittedName>
    <submittedName>
        <fullName evidence="2">Short-chain dehydrogenase</fullName>
    </submittedName>
</protein>
<dbReference type="Gene3D" id="3.40.50.720">
    <property type="entry name" value="NAD(P)-binding Rossmann-like Domain"/>
    <property type="match status" value="1"/>
</dbReference>
<dbReference type="PRINTS" id="PR00081">
    <property type="entry name" value="GDHRDH"/>
</dbReference>
<dbReference type="RefSeq" id="WP_046171371.1">
    <property type="nucleotide sequence ID" value="NZ_FOMB01000006.1"/>
</dbReference>
<evidence type="ECO:0000256" key="1">
    <source>
        <dbReference type="ARBA" id="ARBA00023002"/>
    </source>
</evidence>
<gene>
    <name evidence="3" type="ORF">SAMN04488059_10696</name>
    <name evidence="2" type="ORF">WH91_12705</name>
</gene>
<organism evidence="3 5">
    <name type="scientific">Devosia psychrophila</name>
    <dbReference type="NCBI Taxonomy" id="728005"/>
    <lineage>
        <taxon>Bacteria</taxon>
        <taxon>Pseudomonadati</taxon>
        <taxon>Pseudomonadota</taxon>
        <taxon>Alphaproteobacteria</taxon>
        <taxon>Hyphomicrobiales</taxon>
        <taxon>Devosiaceae</taxon>
        <taxon>Devosia</taxon>
    </lineage>
</organism>
<sequence>MSFTERDIPDLSGKTAIVTGATGGLGFETARMLAEHGARVILAGRNADKGASALNRIRAKASAANIEFELVDLGSLASIAAFGSRMRAAGTPIDILVNNAGVMTPPTRKTTSDGFELQFGTNHLGHFALTGELLPLLTAARAPRVVTISSGAAHIGKIDFDNLQSEQAYRPMRSYGASKLSNLLFARELQRRSDLQGWNLLSATAHPGFAQTDLIANGPGTMTGFAGIGSALLENFASHDATGGAIPTVLVATAPYVQKLDYYGPSKMMEMRGPPKPARFPRRAKDDDVARRLWEVSEKLTGVTYAAQKALA</sequence>
<dbReference type="PANTHER" id="PTHR43157">
    <property type="entry name" value="PHOSPHATIDYLINOSITOL-GLYCAN BIOSYNTHESIS CLASS F PROTEIN-RELATED"/>
    <property type="match status" value="1"/>
</dbReference>
<proteinExistence type="predicted"/>
<dbReference type="PATRIC" id="fig|728005.3.peg.703"/>
<reference evidence="3 5" key="2">
    <citation type="submission" date="2016-10" db="EMBL/GenBank/DDBJ databases">
        <authorList>
            <person name="de Groot N.N."/>
        </authorList>
    </citation>
    <scope>NUCLEOTIDE SEQUENCE [LARGE SCALE GENOMIC DNA]</scope>
    <source>
        <strain evidence="3 5">CGMCC 1.10210</strain>
    </source>
</reference>
<dbReference type="Proteomes" id="UP000033519">
    <property type="component" value="Unassembled WGS sequence"/>
</dbReference>